<comment type="caution">
    <text evidence="2">The sequence shown here is derived from an EMBL/GenBank/DDBJ whole genome shotgun (WGS) entry which is preliminary data.</text>
</comment>
<feature type="region of interest" description="Disordered" evidence="1">
    <location>
        <begin position="1"/>
        <end position="109"/>
    </location>
</feature>
<dbReference type="OrthoDB" id="69360at2759"/>
<gene>
    <name evidence="2" type="ORF">PHYBOEH_010626</name>
</gene>
<dbReference type="Proteomes" id="UP000693981">
    <property type="component" value="Unassembled WGS sequence"/>
</dbReference>
<dbReference type="EMBL" id="JAGDFL010000074">
    <property type="protein sequence ID" value="KAG7398676.1"/>
    <property type="molecule type" value="Genomic_DNA"/>
</dbReference>
<name>A0A8T1WYZ8_9STRA</name>
<keyword evidence="3" id="KW-1185">Reference proteome</keyword>
<organism evidence="2 3">
    <name type="scientific">Phytophthora boehmeriae</name>
    <dbReference type="NCBI Taxonomy" id="109152"/>
    <lineage>
        <taxon>Eukaryota</taxon>
        <taxon>Sar</taxon>
        <taxon>Stramenopiles</taxon>
        <taxon>Oomycota</taxon>
        <taxon>Peronosporomycetes</taxon>
        <taxon>Peronosporales</taxon>
        <taxon>Peronosporaceae</taxon>
        <taxon>Phytophthora</taxon>
    </lineage>
</organism>
<evidence type="ECO:0000313" key="2">
    <source>
        <dbReference type="EMBL" id="KAG7398676.1"/>
    </source>
</evidence>
<protein>
    <submittedName>
        <fullName evidence="2">Uncharacterized protein</fullName>
    </submittedName>
</protein>
<evidence type="ECO:0000313" key="3">
    <source>
        <dbReference type="Proteomes" id="UP000693981"/>
    </source>
</evidence>
<reference evidence="2" key="1">
    <citation type="submission" date="2021-02" db="EMBL/GenBank/DDBJ databases">
        <authorList>
            <person name="Palmer J.M."/>
        </authorList>
    </citation>
    <scope>NUCLEOTIDE SEQUENCE</scope>
    <source>
        <strain evidence="2">SCRP23</strain>
    </source>
</reference>
<feature type="compositionally biased region" description="Basic and acidic residues" evidence="1">
    <location>
        <begin position="10"/>
        <end position="21"/>
    </location>
</feature>
<proteinExistence type="predicted"/>
<evidence type="ECO:0000256" key="1">
    <source>
        <dbReference type="SAM" id="MobiDB-lite"/>
    </source>
</evidence>
<feature type="region of interest" description="Disordered" evidence="1">
    <location>
        <begin position="127"/>
        <end position="160"/>
    </location>
</feature>
<sequence length="160" mass="16974">MEPLGRRKRALDEGDERRDVASESDSVSPRLVDARRVTGAVKSRRLNEDLRPPNAAFGGKLRPGTASFSSGEASGRPSATGAPFANPFETKKAPPSVPRPIFTLPGQKDQSVVATEKARWFHLGDGRRDIANSSSGTEDESIVAGANGKASVVESNGRCT</sequence>
<accession>A0A8T1WYZ8</accession>
<dbReference type="AlphaFoldDB" id="A0A8T1WYZ8"/>